<evidence type="ECO:0000313" key="2">
    <source>
        <dbReference type="EMBL" id="APO78259.1"/>
    </source>
</evidence>
<proteinExistence type="predicted"/>
<protein>
    <submittedName>
        <fullName evidence="2">Uncharacterized protein</fullName>
    </submittedName>
</protein>
<geneLocation type="plasmid" evidence="3">
    <name>prsp8c3c</name>
</geneLocation>
<dbReference type="EMBL" id="CP017244">
    <property type="protein sequence ID" value="APO78259.1"/>
    <property type="molecule type" value="Genomic_DNA"/>
</dbReference>
<gene>
    <name evidence="2" type="ORF">AM571_PC00521</name>
</gene>
<evidence type="ECO:0000256" key="1">
    <source>
        <dbReference type="SAM" id="MobiDB-lite"/>
    </source>
</evidence>
<organism evidence="2 3">
    <name type="scientific">Rhizobium etli 8C-3</name>
    <dbReference type="NCBI Taxonomy" id="538025"/>
    <lineage>
        <taxon>Bacteria</taxon>
        <taxon>Pseudomonadati</taxon>
        <taxon>Pseudomonadota</taxon>
        <taxon>Alphaproteobacteria</taxon>
        <taxon>Hyphomicrobiales</taxon>
        <taxon>Rhizobiaceae</taxon>
        <taxon>Rhizobium/Agrobacterium group</taxon>
        <taxon>Rhizobium</taxon>
    </lineage>
</organism>
<sequence length="63" mass="7008">MGRQVRGPIAQTDGDRGALPAAAKQTWKTRTLASRKRLMSRKMLAFPLRKRLATLLQIAGPHL</sequence>
<feature type="region of interest" description="Disordered" evidence="1">
    <location>
        <begin position="1"/>
        <end position="23"/>
    </location>
</feature>
<reference evidence="2 3" key="1">
    <citation type="submission" date="2016-09" db="EMBL/GenBank/DDBJ databases">
        <title>The complete genome sequences of Rhizobium gallicum, symbiovars gallicum and phaseoli, symbionts associated to common bean (Phaseolus vulgaris).</title>
        <authorList>
            <person name="Bustos P."/>
            <person name="Santamaria R.I."/>
            <person name="Perez-Carrascal O.M."/>
            <person name="Juarez S."/>
            <person name="Lozano L."/>
            <person name="Martinez-Flores I."/>
            <person name="Martinez-Romero E."/>
            <person name="Cevallos M."/>
            <person name="Romero D."/>
            <person name="Davila G."/>
            <person name="Gonzalez V."/>
        </authorList>
    </citation>
    <scope>NUCLEOTIDE SEQUENCE [LARGE SCALE GENOMIC DNA]</scope>
    <source>
        <strain evidence="2 3">8C-3</strain>
        <plasmid evidence="3">Plasmid prsp8c3c</plasmid>
    </source>
</reference>
<dbReference type="Proteomes" id="UP000185109">
    <property type="component" value="Plasmid pRsp8C3c"/>
</dbReference>
<evidence type="ECO:0000313" key="3">
    <source>
        <dbReference type="Proteomes" id="UP000185109"/>
    </source>
</evidence>
<dbReference type="AlphaFoldDB" id="A0A1L5PDK1"/>
<accession>A0A1L5PDK1</accession>
<keyword evidence="2" id="KW-0614">Plasmid</keyword>
<name>A0A1L5PDK1_RHIET</name>